<dbReference type="AlphaFoldDB" id="A0A0H2RIW9"/>
<gene>
    <name evidence="1" type="ORF">SCHPADRAFT_905576</name>
</gene>
<organism evidence="1 2">
    <name type="scientific">Schizopora paradoxa</name>
    <dbReference type="NCBI Taxonomy" id="27342"/>
    <lineage>
        <taxon>Eukaryota</taxon>
        <taxon>Fungi</taxon>
        <taxon>Dikarya</taxon>
        <taxon>Basidiomycota</taxon>
        <taxon>Agaricomycotina</taxon>
        <taxon>Agaricomycetes</taxon>
        <taxon>Hymenochaetales</taxon>
        <taxon>Schizoporaceae</taxon>
        <taxon>Schizopora</taxon>
    </lineage>
</organism>
<evidence type="ECO:0000313" key="1">
    <source>
        <dbReference type="EMBL" id="KLO11900.1"/>
    </source>
</evidence>
<proteinExistence type="predicted"/>
<reference evidence="1 2" key="1">
    <citation type="submission" date="2015-04" db="EMBL/GenBank/DDBJ databases">
        <title>Complete genome sequence of Schizopora paradoxa KUC8140, a cosmopolitan wood degrader in East Asia.</title>
        <authorList>
            <consortium name="DOE Joint Genome Institute"/>
            <person name="Min B."/>
            <person name="Park H."/>
            <person name="Jang Y."/>
            <person name="Kim J.-J."/>
            <person name="Kim K.H."/>
            <person name="Pangilinan J."/>
            <person name="Lipzen A."/>
            <person name="Riley R."/>
            <person name="Grigoriev I.V."/>
            <person name="Spatafora J.W."/>
            <person name="Choi I.-G."/>
        </authorList>
    </citation>
    <scope>NUCLEOTIDE SEQUENCE [LARGE SCALE GENOMIC DNA]</scope>
    <source>
        <strain evidence="1 2">KUC8140</strain>
    </source>
</reference>
<keyword evidence="2" id="KW-1185">Reference proteome</keyword>
<dbReference type="InParanoid" id="A0A0H2RIW9"/>
<protein>
    <submittedName>
        <fullName evidence="1">Uncharacterized protein</fullName>
    </submittedName>
</protein>
<dbReference type="EMBL" id="KQ085989">
    <property type="protein sequence ID" value="KLO11900.1"/>
    <property type="molecule type" value="Genomic_DNA"/>
</dbReference>
<name>A0A0H2RIW9_9AGAM</name>
<accession>A0A0H2RIW9</accession>
<sequence length="217" mass="24407">MFSTDSKERQAHHLFMSLNSDQYKEFRNHELLGKAAAYHAAVEFTDHVQCFGLPQTQVMAQNLIIDKARSFICCYINSKGLALETGKAMDYALKSLYKTIHNPNPVAWRITHTTPRNALQGWSAGDEDLYKGYERWTGDAYDYGDFGPTKGIRSRLIKTSTKLAGGDRFSYSKNYNSFPPPPPTPPLPLLRKNLVDAPAKKGNNAFLSSLCCRPPRV</sequence>
<evidence type="ECO:0000313" key="2">
    <source>
        <dbReference type="Proteomes" id="UP000053477"/>
    </source>
</evidence>
<dbReference type="Proteomes" id="UP000053477">
    <property type="component" value="Unassembled WGS sequence"/>
</dbReference>